<dbReference type="Proteomes" id="UP000189627">
    <property type="component" value="Chromosome 1"/>
</dbReference>
<dbReference type="OrthoDB" id="9964999at2"/>
<accession>A0A1U9UIC3</accession>
<dbReference type="AlphaFoldDB" id="A0A1U9UIC3"/>
<organism evidence="1 2">
    <name type="scientific">Cupriavidus necator</name>
    <name type="common">Alcaligenes eutrophus</name>
    <name type="synonym">Ralstonia eutropha</name>
    <dbReference type="NCBI Taxonomy" id="106590"/>
    <lineage>
        <taxon>Bacteria</taxon>
        <taxon>Pseudomonadati</taxon>
        <taxon>Pseudomonadota</taxon>
        <taxon>Betaproteobacteria</taxon>
        <taxon>Burkholderiales</taxon>
        <taxon>Burkholderiaceae</taxon>
        <taxon>Cupriavidus</taxon>
    </lineage>
</organism>
<gene>
    <name evidence="1" type="ORF">BJN34_01270</name>
</gene>
<evidence type="ECO:0000313" key="2">
    <source>
        <dbReference type="Proteomes" id="UP000189627"/>
    </source>
</evidence>
<evidence type="ECO:0000313" key="1">
    <source>
        <dbReference type="EMBL" id="AQV92526.1"/>
    </source>
</evidence>
<name>A0A1U9UIC3_CUPNE</name>
<dbReference type="RefSeq" id="WP_123957853.1">
    <property type="nucleotide sequence ID" value="NZ_CP017757.2"/>
</dbReference>
<dbReference type="KEGG" id="cuh:BJN34_01270"/>
<dbReference type="EMBL" id="CP017757">
    <property type="protein sequence ID" value="AQV92526.1"/>
    <property type="molecule type" value="Genomic_DNA"/>
</dbReference>
<protein>
    <submittedName>
        <fullName evidence="1">Uncharacterized protein</fullName>
    </submittedName>
</protein>
<proteinExistence type="predicted"/>
<reference evidence="2" key="1">
    <citation type="submission" date="2017-02" db="EMBL/GenBank/DDBJ databases">
        <title>Complete genome sequence of Cupriavidus necator strain NH9, a 3-chlorobenzoate degrader.</title>
        <authorList>
            <person name="Moriuchi R."/>
            <person name="Dohra H."/>
            <person name="Ogawa N."/>
        </authorList>
    </citation>
    <scope>NUCLEOTIDE SEQUENCE [LARGE SCALE GENOMIC DNA]</scope>
    <source>
        <strain evidence="2">NH9</strain>
    </source>
</reference>
<sequence>MELLLEESQVIADARRILTLAPKDRLRDQWGVAILSQRGAKRFLAKSIVLPETSRAIAYVTMVARCIADVGNHIEFDAPMTAKEADRIQAAARKLTREVHDVAAVQQVIAQPGFRSGLEQLSTLQPPQDVPVRNRKGNPQRRAFMWAVAQAFYASFQCFHIEAITEVIALLWPCIDDRVVSRELTDERQAQIAKAAQVELAAAGVAALSSAALIQRAQRAAPMVTSEISRTSTADLSDSDRIRRALELLEGVGDKELARSLTHGVHTVLGDFDYAVNAVDDCGKTPKAKNRLFDVRTP</sequence>